<proteinExistence type="predicted"/>
<name>A0ABR9VGN0_9CYAN</name>
<accession>A0ABR9VGN0</accession>
<sequence>MRWVLDWNRYTILTGKSAIGKVWEKSFMGGVRSGRGEAFGRLIINFCPSLFSECFARTGVRRKINISCFPNHQSPVPYHQSPITSYQFPI</sequence>
<gene>
    <name evidence="1" type="ORF">IQ227_16835</name>
</gene>
<evidence type="ECO:0000313" key="2">
    <source>
        <dbReference type="Proteomes" id="UP000606776"/>
    </source>
</evidence>
<reference evidence="1 2" key="1">
    <citation type="submission" date="2020-10" db="EMBL/GenBank/DDBJ databases">
        <authorList>
            <person name="Castelo-Branco R."/>
            <person name="Eusebio N."/>
            <person name="Adriana R."/>
            <person name="Vieira A."/>
            <person name="Brugerolle De Fraissinette N."/>
            <person name="Rezende De Castro R."/>
            <person name="Schneider M.P."/>
            <person name="Vasconcelos V."/>
            <person name="Leao P.N."/>
        </authorList>
    </citation>
    <scope>NUCLEOTIDE SEQUENCE [LARGE SCALE GENOMIC DNA]</scope>
    <source>
        <strain evidence="1 2">LEGE 00250</strain>
    </source>
</reference>
<dbReference type="EMBL" id="JADEWB010000108">
    <property type="protein sequence ID" value="MBE9237644.1"/>
    <property type="molecule type" value="Genomic_DNA"/>
</dbReference>
<keyword evidence="2" id="KW-1185">Reference proteome</keyword>
<evidence type="ECO:0000313" key="1">
    <source>
        <dbReference type="EMBL" id="MBE9237644.1"/>
    </source>
</evidence>
<dbReference type="Proteomes" id="UP000606776">
    <property type="component" value="Unassembled WGS sequence"/>
</dbReference>
<dbReference type="RefSeq" id="WP_137667072.1">
    <property type="nucleotide sequence ID" value="NZ_JADEWB010000108.1"/>
</dbReference>
<comment type="caution">
    <text evidence="1">The sequence shown here is derived from an EMBL/GenBank/DDBJ whole genome shotgun (WGS) entry which is preliminary data.</text>
</comment>
<organism evidence="1 2">
    <name type="scientific">Sphaerospermopsis aphanizomenoides LEGE 00250</name>
    <dbReference type="NCBI Taxonomy" id="2777972"/>
    <lineage>
        <taxon>Bacteria</taxon>
        <taxon>Bacillati</taxon>
        <taxon>Cyanobacteriota</taxon>
        <taxon>Cyanophyceae</taxon>
        <taxon>Nostocales</taxon>
        <taxon>Aphanizomenonaceae</taxon>
        <taxon>Sphaerospermopsis</taxon>
        <taxon>Sphaerospermopsis aphanizomenoides</taxon>
    </lineage>
</organism>
<protein>
    <submittedName>
        <fullName evidence="1">Uncharacterized protein</fullName>
    </submittedName>
</protein>